<evidence type="ECO:0000313" key="4">
    <source>
        <dbReference type="Proteomes" id="UP000317650"/>
    </source>
</evidence>
<evidence type="ECO:0000313" key="3">
    <source>
        <dbReference type="EMBL" id="THU64825.1"/>
    </source>
</evidence>
<feature type="transmembrane region" description="Helical" evidence="2">
    <location>
        <begin position="48"/>
        <end position="65"/>
    </location>
</feature>
<feature type="region of interest" description="Disordered" evidence="1">
    <location>
        <begin position="172"/>
        <end position="225"/>
    </location>
</feature>
<keyword evidence="2" id="KW-0812">Transmembrane</keyword>
<sequence>MIPPSPTALDGVRTCPYHVSPDGALLHVSPRPTPFSIIPSLSNERHSLIFLIVVLVLLSATGWSACRSAGRPVCTARARCLVVASSKSADAATVAMWFGHWISGDISKGDDNSFLADTCDPSVAGSDLASKQSAKAKNPTNGSSEGGCLNFGGNSTSHVSETSISNKKDFRFRRTSSSSDADVAEPSFSDMLKSTKKTMPDPESLEVVSSGKSAKKKGKKGRQIDPSLLGFKVHSNRILMGEIQRPDD</sequence>
<gene>
    <name evidence="3" type="ORF">C4D60_Mb01t30530</name>
</gene>
<accession>A0A4V4H7Q8</accession>
<dbReference type="PANTHER" id="PTHR46992">
    <property type="entry name" value="GYF DOMAIN-CONTAINING PROTEIN"/>
    <property type="match status" value="1"/>
</dbReference>
<protein>
    <submittedName>
        <fullName evidence="3">Uncharacterized protein</fullName>
    </submittedName>
</protein>
<dbReference type="PANTHER" id="PTHR46992:SF1">
    <property type="entry name" value="GYF DOMAIN-CONTAINING PROTEIN"/>
    <property type="match status" value="1"/>
</dbReference>
<dbReference type="EMBL" id="PYDT01000004">
    <property type="protein sequence ID" value="THU64825.1"/>
    <property type="molecule type" value="Genomic_DNA"/>
</dbReference>
<dbReference type="Proteomes" id="UP000317650">
    <property type="component" value="Chromosome 1"/>
</dbReference>
<keyword evidence="2" id="KW-0472">Membrane</keyword>
<comment type="caution">
    <text evidence="3">The sequence shown here is derived from an EMBL/GenBank/DDBJ whole genome shotgun (WGS) entry which is preliminary data.</text>
</comment>
<feature type="region of interest" description="Disordered" evidence="1">
    <location>
        <begin position="130"/>
        <end position="149"/>
    </location>
</feature>
<reference evidence="3 4" key="1">
    <citation type="journal article" date="2019" name="Nat. Plants">
        <title>Genome sequencing of Musa balbisiana reveals subgenome evolution and function divergence in polyploid bananas.</title>
        <authorList>
            <person name="Yao X."/>
        </authorList>
    </citation>
    <scope>NUCLEOTIDE SEQUENCE [LARGE SCALE GENOMIC DNA]</scope>
    <source>
        <strain evidence="4">cv. DH-PKW</strain>
        <tissue evidence="3">Leaves</tissue>
    </source>
</reference>
<dbReference type="STRING" id="52838.A0A4V4H7Q8"/>
<keyword evidence="4" id="KW-1185">Reference proteome</keyword>
<proteinExistence type="predicted"/>
<evidence type="ECO:0000256" key="2">
    <source>
        <dbReference type="SAM" id="Phobius"/>
    </source>
</evidence>
<name>A0A4V4H7Q8_MUSBA</name>
<feature type="compositionally biased region" description="Polar residues" evidence="1">
    <location>
        <begin position="130"/>
        <end position="143"/>
    </location>
</feature>
<evidence type="ECO:0000256" key="1">
    <source>
        <dbReference type="SAM" id="MobiDB-lite"/>
    </source>
</evidence>
<dbReference type="AlphaFoldDB" id="A0A4V4H7Q8"/>
<organism evidence="3 4">
    <name type="scientific">Musa balbisiana</name>
    <name type="common">Banana</name>
    <dbReference type="NCBI Taxonomy" id="52838"/>
    <lineage>
        <taxon>Eukaryota</taxon>
        <taxon>Viridiplantae</taxon>
        <taxon>Streptophyta</taxon>
        <taxon>Embryophyta</taxon>
        <taxon>Tracheophyta</taxon>
        <taxon>Spermatophyta</taxon>
        <taxon>Magnoliopsida</taxon>
        <taxon>Liliopsida</taxon>
        <taxon>Zingiberales</taxon>
        <taxon>Musaceae</taxon>
        <taxon>Musa</taxon>
    </lineage>
</organism>
<keyword evidence="2" id="KW-1133">Transmembrane helix</keyword>